<accession>A0A0L0NS08</accession>
<name>A0A0L0NS08_CANAR</name>
<dbReference type="AlphaFoldDB" id="A0A0L0NS08"/>
<sequence length="71" mass="7921">MQREWCGNVAIFFFFFFDGHLLDLIVRVVASSLIEKAVSVEFPSQTTVSQCGNTSKVVFFKFEGIGHALSS</sequence>
<dbReference type="EMBL" id="LGST01000055">
    <property type="protein sequence ID" value="KND96455.1"/>
    <property type="molecule type" value="Genomic_DNA"/>
</dbReference>
<protein>
    <submittedName>
        <fullName evidence="1">Uncharacterized protein</fullName>
    </submittedName>
</protein>
<evidence type="ECO:0000313" key="2">
    <source>
        <dbReference type="Proteomes" id="UP000037122"/>
    </source>
</evidence>
<proteinExistence type="predicted"/>
<reference evidence="2" key="1">
    <citation type="journal article" date="2015" name="BMC Genomics">
        <title>Draft genome of a commonly misdiagnosed multidrug resistant pathogen Candida auris.</title>
        <authorList>
            <person name="Chatterjee S."/>
            <person name="Alampalli S.V."/>
            <person name="Nageshan R.K."/>
            <person name="Chettiar S.T."/>
            <person name="Joshi S."/>
            <person name="Tatu U.S."/>
        </authorList>
    </citation>
    <scope>NUCLEOTIDE SEQUENCE [LARGE SCALE GENOMIC DNA]</scope>
    <source>
        <strain evidence="2">6684</strain>
    </source>
</reference>
<dbReference type="VEuPathDB" id="FungiDB:QG37_07192"/>
<dbReference type="Proteomes" id="UP000037122">
    <property type="component" value="Unassembled WGS sequence"/>
</dbReference>
<evidence type="ECO:0000313" key="1">
    <source>
        <dbReference type="EMBL" id="KND96455.1"/>
    </source>
</evidence>
<gene>
    <name evidence="1" type="ORF">QG37_07192</name>
</gene>
<comment type="caution">
    <text evidence="1">The sequence shown here is derived from an EMBL/GenBank/DDBJ whole genome shotgun (WGS) entry which is preliminary data.</text>
</comment>
<organism evidence="1 2">
    <name type="scientific">Candidozyma auris</name>
    <name type="common">Yeast</name>
    <name type="synonym">Candida auris</name>
    <dbReference type="NCBI Taxonomy" id="498019"/>
    <lineage>
        <taxon>Eukaryota</taxon>
        <taxon>Fungi</taxon>
        <taxon>Dikarya</taxon>
        <taxon>Ascomycota</taxon>
        <taxon>Saccharomycotina</taxon>
        <taxon>Pichiomycetes</taxon>
        <taxon>Metschnikowiaceae</taxon>
        <taxon>Candidozyma</taxon>
    </lineage>
</organism>